<organism evidence="2 3">
    <name type="scientific">Jatrophihabitans lederbergiae</name>
    <dbReference type="NCBI Taxonomy" id="3075547"/>
    <lineage>
        <taxon>Bacteria</taxon>
        <taxon>Bacillati</taxon>
        <taxon>Actinomycetota</taxon>
        <taxon>Actinomycetes</taxon>
        <taxon>Jatrophihabitantales</taxon>
        <taxon>Jatrophihabitantaceae</taxon>
        <taxon>Jatrophihabitans</taxon>
    </lineage>
</organism>
<feature type="domain" description="SnoaL-like" evidence="1">
    <location>
        <begin position="10"/>
        <end position="118"/>
    </location>
</feature>
<dbReference type="InterPro" id="IPR032710">
    <property type="entry name" value="NTF2-like_dom_sf"/>
</dbReference>
<dbReference type="Gene3D" id="3.10.450.50">
    <property type="match status" value="1"/>
</dbReference>
<protein>
    <submittedName>
        <fullName evidence="2">Nuclear transport factor 2 family protein</fullName>
    </submittedName>
</protein>
<name>A0ABU2JHF8_9ACTN</name>
<evidence type="ECO:0000259" key="1">
    <source>
        <dbReference type="Pfam" id="PF12680"/>
    </source>
</evidence>
<dbReference type="InterPro" id="IPR037401">
    <property type="entry name" value="SnoaL-like"/>
</dbReference>
<accession>A0ABU2JHF8</accession>
<evidence type="ECO:0000313" key="3">
    <source>
        <dbReference type="Proteomes" id="UP001183176"/>
    </source>
</evidence>
<proteinExistence type="predicted"/>
<keyword evidence="3" id="KW-1185">Reference proteome</keyword>
<dbReference type="EMBL" id="JAVREH010000105">
    <property type="protein sequence ID" value="MDT0264423.1"/>
    <property type="molecule type" value="Genomic_DNA"/>
</dbReference>
<dbReference type="Pfam" id="PF12680">
    <property type="entry name" value="SnoaL_2"/>
    <property type="match status" value="1"/>
</dbReference>
<sequence length="169" mass="18606">MYHRFVAGKVRGAFAQISAGNWEAMVTTMAPEFTYRFYGEHALSGERHTAAALRRWWERSFRLMPNPHFEVRDVIVSGPPWATKVATLVSVSATLPGGTAYSNIFTQFMRMSWGRITDIKTLEDTVVLQRALDSVAASGFAEAHAAPITDEVEAPTVMTGRRADVAGIG</sequence>
<dbReference type="RefSeq" id="WP_311425560.1">
    <property type="nucleotide sequence ID" value="NZ_JAVREH010000105.1"/>
</dbReference>
<gene>
    <name evidence="2" type="ORF">RM423_24000</name>
</gene>
<dbReference type="SUPFAM" id="SSF54427">
    <property type="entry name" value="NTF2-like"/>
    <property type="match status" value="1"/>
</dbReference>
<comment type="caution">
    <text evidence="2">The sequence shown here is derived from an EMBL/GenBank/DDBJ whole genome shotgun (WGS) entry which is preliminary data.</text>
</comment>
<dbReference type="Proteomes" id="UP001183176">
    <property type="component" value="Unassembled WGS sequence"/>
</dbReference>
<reference evidence="3" key="1">
    <citation type="submission" date="2023-07" db="EMBL/GenBank/DDBJ databases">
        <title>30 novel species of actinomycetes from the DSMZ collection.</title>
        <authorList>
            <person name="Nouioui I."/>
        </authorList>
    </citation>
    <scope>NUCLEOTIDE SEQUENCE [LARGE SCALE GENOMIC DNA]</scope>
    <source>
        <strain evidence="3">DSM 44399</strain>
    </source>
</reference>
<evidence type="ECO:0000313" key="2">
    <source>
        <dbReference type="EMBL" id="MDT0264423.1"/>
    </source>
</evidence>